<feature type="domain" description="Baseplate hub protein gp44/GpP-like second" evidence="2">
    <location>
        <begin position="105"/>
        <end position="186"/>
    </location>
</feature>
<evidence type="ECO:0000313" key="3">
    <source>
        <dbReference type="EMBL" id="BCE75558.1"/>
    </source>
</evidence>
<dbReference type="Gene3D" id="3.55.50.10">
    <property type="entry name" value="Baseplate protein-like domains"/>
    <property type="match status" value="1"/>
</dbReference>
<feature type="domain" description="Baseplate hub protein gp44-like N-terminal" evidence="1">
    <location>
        <begin position="10"/>
        <end position="101"/>
    </location>
</feature>
<dbReference type="Pfam" id="PF21683">
    <property type="entry name" value="GpP-like_1st"/>
    <property type="match status" value="1"/>
</dbReference>
<name>A0A810BFR8_9BRAD</name>
<dbReference type="InterPro" id="IPR049354">
    <property type="entry name" value="GpP-like_N"/>
</dbReference>
<sequence length="361" mass="40012">MAMNPKEVAHLRVNGIDYFDWTRVSVEVRVTQAFPIFQFDCTEFDDGLPTGATQAQIMQNMRIVPGDVVEVYLAGIQIVLGYVTERHVGYDARSHGVRIVGVGKTYDLATSSVWTQGGSFDNQSWPQIAQKLIAPYGISLKTIGALDLKPYEQAHVQPGEIVWSALERYARQRKIILGSTEKGELLAIGDRQAVETDQLVEGVNILRANGVIADDNVYHKIYSIGQRASNDQTWGDRSNKLIGQASGSAGRYRPIVTPMDVSDDQHGAQQRAEMEKILSEGGKLEFNITVQGWLRETGDLWRADKFYWVRSPMLLANLLLGCRSVLYEQSNQGGTTTTLTMVDKISLGGRLDFSGSPPTEK</sequence>
<dbReference type="InterPro" id="IPR023399">
    <property type="entry name" value="Baseplate-like_2-layer_sand"/>
</dbReference>
<dbReference type="AlphaFoldDB" id="A0A810BFR8"/>
<dbReference type="PIRSF" id="PIRSF004440">
    <property type="entry name" value="GpP"/>
    <property type="match status" value="1"/>
</dbReference>
<gene>
    <name evidence="3" type="ORF">XF8B_56690</name>
</gene>
<reference evidence="3" key="1">
    <citation type="submission" date="2020-05" db="EMBL/GenBank/DDBJ databases">
        <title>Complete genome sequence of Bradyrhizobium diazoefficiens XF8 isolated from soybean nodule.</title>
        <authorList>
            <person name="Noda R."/>
            <person name="Kakizaki K."/>
            <person name="Minamisawa K."/>
        </authorList>
    </citation>
    <scope>NUCLEOTIDE SEQUENCE</scope>
    <source>
        <strain evidence="3">XF8</strain>
    </source>
</reference>
<dbReference type="Gene3D" id="3.30.1920.10">
    <property type="entry name" value="Baseplate protein-like domains - 2 layer sandwich fold"/>
    <property type="match status" value="1"/>
</dbReference>
<evidence type="ECO:0000259" key="2">
    <source>
        <dbReference type="Pfam" id="PF22255"/>
    </source>
</evidence>
<dbReference type="Pfam" id="PF22255">
    <property type="entry name" value="Gp44-like_2nd"/>
    <property type="match status" value="1"/>
</dbReference>
<dbReference type="InterPro" id="IPR053981">
    <property type="entry name" value="Gp44/GpP-like_2nd"/>
</dbReference>
<protein>
    <submittedName>
        <fullName evidence="3">Tail protein</fullName>
    </submittedName>
</protein>
<dbReference type="RefSeq" id="WP_304489191.1">
    <property type="nucleotide sequence ID" value="NZ_CP124749.1"/>
</dbReference>
<dbReference type="EMBL" id="AP023097">
    <property type="protein sequence ID" value="BCE75558.1"/>
    <property type="molecule type" value="Genomic_DNA"/>
</dbReference>
<evidence type="ECO:0000259" key="1">
    <source>
        <dbReference type="Pfam" id="PF21683"/>
    </source>
</evidence>
<dbReference type="SUPFAM" id="SSF69279">
    <property type="entry name" value="Phage tail proteins"/>
    <property type="match status" value="2"/>
</dbReference>
<dbReference type="Gene3D" id="2.30.300.10">
    <property type="entry name" value="Baseplate protein-like domain - beta roll fold"/>
    <property type="match status" value="1"/>
</dbReference>
<organism evidence="3">
    <name type="scientific">Bradyrhizobium diazoefficiens</name>
    <dbReference type="NCBI Taxonomy" id="1355477"/>
    <lineage>
        <taxon>Bacteria</taxon>
        <taxon>Pseudomonadati</taxon>
        <taxon>Pseudomonadota</taxon>
        <taxon>Alphaproteobacteria</taxon>
        <taxon>Hyphomicrobiales</taxon>
        <taxon>Nitrobacteraceae</taxon>
        <taxon>Bradyrhizobium</taxon>
    </lineage>
</organism>
<accession>A0A810BFR8</accession>
<proteinExistence type="predicted"/>
<dbReference type="InterPro" id="IPR026276">
    <property type="entry name" value="Baseplate_GpP"/>
</dbReference>